<reference evidence="1 2" key="1">
    <citation type="journal article" date="2019" name="Int. J. Syst. Evol. Microbiol.">
        <title>The Global Catalogue of Microorganisms (GCM) 10K type strain sequencing project: providing services to taxonomists for standard genome sequencing and annotation.</title>
        <authorList>
            <consortium name="The Broad Institute Genomics Platform"/>
            <consortium name="The Broad Institute Genome Sequencing Center for Infectious Disease"/>
            <person name="Wu L."/>
            <person name="Ma J."/>
        </authorList>
    </citation>
    <scope>NUCLEOTIDE SEQUENCE [LARGE SCALE GENOMIC DNA]</scope>
    <source>
        <strain evidence="1 2">DT31</strain>
    </source>
</reference>
<gene>
    <name evidence="1" type="ORF">ACFQL9_07560</name>
</gene>
<comment type="caution">
    <text evidence="1">The sequence shown here is derived from an EMBL/GenBank/DDBJ whole genome shotgun (WGS) entry which is preliminary data.</text>
</comment>
<accession>A0ABD5WC82</accession>
<proteinExistence type="predicted"/>
<name>A0ABD5WC82_9EURY</name>
<organism evidence="1 2">
    <name type="scientific">Halobaculum lipolyticum</name>
    <dbReference type="NCBI Taxonomy" id="3032001"/>
    <lineage>
        <taxon>Archaea</taxon>
        <taxon>Methanobacteriati</taxon>
        <taxon>Methanobacteriota</taxon>
        <taxon>Stenosarchaea group</taxon>
        <taxon>Halobacteria</taxon>
        <taxon>Halobacteriales</taxon>
        <taxon>Haloferacaceae</taxon>
        <taxon>Halobaculum</taxon>
    </lineage>
</organism>
<keyword evidence="2" id="KW-1185">Reference proteome</keyword>
<dbReference type="GeneID" id="81125243"/>
<dbReference type="AlphaFoldDB" id="A0ABD5WC82"/>
<evidence type="ECO:0000313" key="2">
    <source>
        <dbReference type="Proteomes" id="UP001596461"/>
    </source>
</evidence>
<dbReference type="RefSeq" id="WP_284030410.1">
    <property type="nucleotide sequence ID" value="NZ_CP126154.1"/>
</dbReference>
<evidence type="ECO:0000313" key="1">
    <source>
        <dbReference type="EMBL" id="MFC7069492.1"/>
    </source>
</evidence>
<dbReference type="EMBL" id="JBHTAH010000005">
    <property type="protein sequence ID" value="MFC7069492.1"/>
    <property type="molecule type" value="Genomic_DNA"/>
</dbReference>
<sequence>MADEKAVRKRLEGASVHRDQFAKSDFALSPGTPNDRTRVGTLQANRAHMLRETEPLEYAIMAYETFTTDGTGGNTETFNLSHNPVDSGATDVNLVLYEGTNRVQPDSVDLGADTFDYTDDGTDNDLGVYYASGEQAQLQLVKEAPNGVNETLDSRLINKLHLRDNAKEPIELSLGRSYWQRYVPTDWTLDLYVDAPYTAAFMQDVDGGGDPEPATNAIVSVPYSAATGSIEGLGAVVRMDAARR</sequence>
<protein>
    <submittedName>
        <fullName evidence="1">Uncharacterized protein</fullName>
    </submittedName>
</protein>
<dbReference type="Proteomes" id="UP001596461">
    <property type="component" value="Unassembled WGS sequence"/>
</dbReference>